<protein>
    <recommendedName>
        <fullName evidence="7">Zn(2)-C6 fungal-type domain-containing protein</fullName>
    </recommendedName>
</protein>
<dbReference type="EMBL" id="JAVRRD010000026">
    <property type="protein sequence ID" value="KAK5047228.1"/>
    <property type="molecule type" value="Genomic_DNA"/>
</dbReference>
<dbReference type="PANTHER" id="PTHR36206">
    <property type="entry name" value="ASPERCRYPTIN BIOSYNTHESIS CLUSTER-SPECIFIC TRANSCRIPTION REGULATOR ATNN-RELATED"/>
    <property type="match status" value="1"/>
</dbReference>
<evidence type="ECO:0000256" key="4">
    <source>
        <dbReference type="ARBA" id="ARBA00023125"/>
    </source>
</evidence>
<name>A0AAV9MZT7_9EURO</name>
<dbReference type="PANTHER" id="PTHR36206:SF13">
    <property type="entry name" value="TRANSCRIPTIONAL REGULATORY PROTEIN MOC3"/>
    <property type="match status" value="1"/>
</dbReference>
<dbReference type="Pfam" id="PF00172">
    <property type="entry name" value="Zn_clus"/>
    <property type="match status" value="1"/>
</dbReference>
<evidence type="ECO:0000256" key="3">
    <source>
        <dbReference type="ARBA" id="ARBA00023015"/>
    </source>
</evidence>
<evidence type="ECO:0000259" key="7">
    <source>
        <dbReference type="Pfam" id="PF00172"/>
    </source>
</evidence>
<comment type="caution">
    <text evidence="8">The sequence shown here is derived from an EMBL/GenBank/DDBJ whole genome shotgun (WGS) entry which is preliminary data.</text>
</comment>
<reference evidence="8 9" key="1">
    <citation type="submission" date="2023-08" db="EMBL/GenBank/DDBJ databases">
        <title>Black Yeasts Isolated from many extreme environments.</title>
        <authorList>
            <person name="Coleine C."/>
            <person name="Stajich J.E."/>
            <person name="Selbmann L."/>
        </authorList>
    </citation>
    <scope>NUCLEOTIDE SEQUENCE [LARGE SCALE GENOMIC DNA]</scope>
    <source>
        <strain evidence="8 9">CCFEE 5792</strain>
    </source>
</reference>
<dbReference type="InterPro" id="IPR001138">
    <property type="entry name" value="Zn2Cys6_DnaBD"/>
</dbReference>
<dbReference type="GO" id="GO:0000981">
    <property type="term" value="F:DNA-binding transcription factor activity, RNA polymerase II-specific"/>
    <property type="evidence" value="ECO:0007669"/>
    <property type="project" value="InterPro"/>
</dbReference>
<dbReference type="InterPro" id="IPR052360">
    <property type="entry name" value="Transcr_Regulatory_Proteins"/>
</dbReference>
<feature type="domain" description="Zn(2)-C6 fungal-type" evidence="7">
    <location>
        <begin position="4"/>
        <end position="30"/>
    </location>
</feature>
<dbReference type="GO" id="GO:0003677">
    <property type="term" value="F:DNA binding"/>
    <property type="evidence" value="ECO:0007669"/>
    <property type="project" value="UniProtKB-KW"/>
</dbReference>
<evidence type="ECO:0000313" key="8">
    <source>
        <dbReference type="EMBL" id="KAK5047228.1"/>
    </source>
</evidence>
<dbReference type="GO" id="GO:0008270">
    <property type="term" value="F:zinc ion binding"/>
    <property type="evidence" value="ECO:0007669"/>
    <property type="project" value="InterPro"/>
</dbReference>
<dbReference type="RefSeq" id="XP_064702790.1">
    <property type="nucleotide sequence ID" value="XM_064850308.1"/>
</dbReference>
<keyword evidence="4" id="KW-0238">DNA-binding</keyword>
<keyword evidence="5" id="KW-0804">Transcription</keyword>
<evidence type="ECO:0000313" key="9">
    <source>
        <dbReference type="Proteomes" id="UP001358417"/>
    </source>
</evidence>
<keyword evidence="3" id="KW-0805">Transcription regulation</keyword>
<sequence>MEPCDEQRPTCQRCKTSRTQCEGYAPPKTWTFEPTRQPSRAVSSLQRPVADVLGERSPGIRLYPSKDLHYHGTFAGHHGEWMAYEYFAKMTAPVAGTWAAPELWQGLLLRAAWVDAAIKDCIVSLAITSIEEGHPEFKTPTLKTLRSRDYYYFRAVSLLSRQHNKPMELCLIASVTFWHFDLFNRRPLRAMLHLHATTSLLRSMRRSPPFSTALTADIEKLLCSLAGIECLHESSNVSHMLPPSEGLSINTQSAKIHGFLSLNAARASLSRCLWAAVLAYDPSPPAHLLRDLADLEYIVFEKEVDGLLDFSDLPFCTLNDCLNLLNSWQRWMWLTPNTIIPFIGRQSLLLHAQLLQSIIQRDVNNGKEETHGLELNDEFLFVRVLDAVADIVRETRHRKRSYLETSNTKPTSLRALVLFILQRTSLQDTFVRATQLMQDVEIMEKGTDTVLLMWMGFTYESTKAAGPPIG</sequence>
<dbReference type="Proteomes" id="UP001358417">
    <property type="component" value="Unassembled WGS sequence"/>
</dbReference>
<evidence type="ECO:0000256" key="5">
    <source>
        <dbReference type="ARBA" id="ARBA00023163"/>
    </source>
</evidence>
<keyword evidence="6" id="KW-0539">Nucleus</keyword>
<evidence type="ECO:0000256" key="1">
    <source>
        <dbReference type="ARBA" id="ARBA00022723"/>
    </source>
</evidence>
<evidence type="ECO:0000256" key="6">
    <source>
        <dbReference type="ARBA" id="ARBA00023242"/>
    </source>
</evidence>
<evidence type="ECO:0000256" key="2">
    <source>
        <dbReference type="ARBA" id="ARBA00022833"/>
    </source>
</evidence>
<dbReference type="GeneID" id="89974919"/>
<accession>A0AAV9MZT7</accession>
<keyword evidence="2" id="KW-0862">Zinc</keyword>
<dbReference type="AlphaFoldDB" id="A0AAV9MZT7"/>
<proteinExistence type="predicted"/>
<gene>
    <name evidence="8" type="ORF">LTR84_006750</name>
</gene>
<dbReference type="CDD" id="cd00067">
    <property type="entry name" value="GAL4"/>
    <property type="match status" value="1"/>
</dbReference>
<organism evidence="8 9">
    <name type="scientific">Exophiala bonariae</name>
    <dbReference type="NCBI Taxonomy" id="1690606"/>
    <lineage>
        <taxon>Eukaryota</taxon>
        <taxon>Fungi</taxon>
        <taxon>Dikarya</taxon>
        <taxon>Ascomycota</taxon>
        <taxon>Pezizomycotina</taxon>
        <taxon>Eurotiomycetes</taxon>
        <taxon>Chaetothyriomycetidae</taxon>
        <taxon>Chaetothyriales</taxon>
        <taxon>Herpotrichiellaceae</taxon>
        <taxon>Exophiala</taxon>
    </lineage>
</organism>
<keyword evidence="9" id="KW-1185">Reference proteome</keyword>
<keyword evidence="1" id="KW-0479">Metal-binding</keyword>